<dbReference type="EMBL" id="CP088295">
    <property type="protein sequence ID" value="UUY01663.1"/>
    <property type="molecule type" value="Genomic_DNA"/>
</dbReference>
<dbReference type="Pfam" id="PF02566">
    <property type="entry name" value="OsmC"/>
    <property type="match status" value="1"/>
</dbReference>
<organism evidence="1 2">
    <name type="scientific">Svornostia abyssi</name>
    <dbReference type="NCBI Taxonomy" id="2898438"/>
    <lineage>
        <taxon>Bacteria</taxon>
        <taxon>Bacillati</taxon>
        <taxon>Actinomycetota</taxon>
        <taxon>Thermoleophilia</taxon>
        <taxon>Solirubrobacterales</taxon>
        <taxon>Baekduiaceae</taxon>
        <taxon>Svornostia</taxon>
    </lineage>
</organism>
<evidence type="ECO:0000313" key="1">
    <source>
        <dbReference type="EMBL" id="UUY01663.1"/>
    </source>
</evidence>
<proteinExistence type="predicted"/>
<dbReference type="SUPFAM" id="SSF82784">
    <property type="entry name" value="OsmC-like"/>
    <property type="match status" value="1"/>
</dbReference>
<dbReference type="Gene3D" id="3.30.300.20">
    <property type="match status" value="1"/>
</dbReference>
<accession>A0ABY5PAE1</accession>
<reference evidence="2" key="1">
    <citation type="submission" date="2021-11" db="EMBL/GenBank/DDBJ databases">
        <title>Cultivation dependent microbiological survey of springs from the worlds oldest radium mine currently devoted to the extraction of radon-saturated water.</title>
        <authorList>
            <person name="Kapinusova G."/>
            <person name="Smrhova T."/>
            <person name="Strejcek M."/>
            <person name="Suman J."/>
            <person name="Jani K."/>
            <person name="Pajer P."/>
            <person name="Uhlik O."/>
        </authorList>
    </citation>
    <scope>NUCLEOTIDE SEQUENCE [LARGE SCALE GENOMIC DNA]</scope>
    <source>
        <strain evidence="2">J379</strain>
    </source>
</reference>
<dbReference type="InterPro" id="IPR036102">
    <property type="entry name" value="OsmC/Ohrsf"/>
</dbReference>
<name>A0ABY5PAE1_9ACTN</name>
<sequence>MSSTRAYEVDARITAPGVSEIAAKQSTIRFDSSPRMGDELPGPAELLCSAFAACLLKNVERFSEILPFEQHGASVHVTAERQERPPRFTTIRWTLRLVTDEPPGRVDLVQRNLAKHGTVYSTLAAACDVSGEVMVVRPE</sequence>
<keyword evidence="2" id="KW-1185">Reference proteome</keyword>
<evidence type="ECO:0000313" key="2">
    <source>
        <dbReference type="Proteomes" id="UP001058860"/>
    </source>
</evidence>
<dbReference type="RefSeq" id="WP_353862216.1">
    <property type="nucleotide sequence ID" value="NZ_CP088295.1"/>
</dbReference>
<dbReference type="Proteomes" id="UP001058860">
    <property type="component" value="Chromosome"/>
</dbReference>
<gene>
    <name evidence="1" type="ORF">LRS13_13090</name>
</gene>
<dbReference type="InterPro" id="IPR003718">
    <property type="entry name" value="OsmC/Ohr_fam"/>
</dbReference>
<dbReference type="InterPro" id="IPR015946">
    <property type="entry name" value="KH_dom-like_a/b"/>
</dbReference>
<protein>
    <submittedName>
        <fullName evidence="1">OsmC family protein</fullName>
    </submittedName>
</protein>